<dbReference type="EMBL" id="GBRH01187651">
    <property type="protein sequence ID" value="JAE10245.1"/>
    <property type="molecule type" value="Transcribed_RNA"/>
</dbReference>
<organism evidence="1">
    <name type="scientific">Arundo donax</name>
    <name type="common">Giant reed</name>
    <name type="synonym">Donax arundinaceus</name>
    <dbReference type="NCBI Taxonomy" id="35708"/>
    <lineage>
        <taxon>Eukaryota</taxon>
        <taxon>Viridiplantae</taxon>
        <taxon>Streptophyta</taxon>
        <taxon>Embryophyta</taxon>
        <taxon>Tracheophyta</taxon>
        <taxon>Spermatophyta</taxon>
        <taxon>Magnoliopsida</taxon>
        <taxon>Liliopsida</taxon>
        <taxon>Poales</taxon>
        <taxon>Poaceae</taxon>
        <taxon>PACMAD clade</taxon>
        <taxon>Arundinoideae</taxon>
        <taxon>Arundineae</taxon>
        <taxon>Arundo</taxon>
    </lineage>
</organism>
<sequence length="40" mass="4639">MTSLFNTISSQMTNYVRNNIPTEMLCQVSTTTRDYHIILT</sequence>
<reference evidence="1" key="1">
    <citation type="submission" date="2014-09" db="EMBL/GenBank/DDBJ databases">
        <authorList>
            <person name="Magalhaes I.L.F."/>
            <person name="Oliveira U."/>
            <person name="Santos F.R."/>
            <person name="Vidigal T.H.D.A."/>
            <person name="Brescovit A.D."/>
            <person name="Santos A.J."/>
        </authorList>
    </citation>
    <scope>NUCLEOTIDE SEQUENCE</scope>
    <source>
        <tissue evidence="1">Shoot tissue taken approximately 20 cm above the soil surface</tissue>
    </source>
</reference>
<evidence type="ECO:0000313" key="1">
    <source>
        <dbReference type="EMBL" id="JAE10245.1"/>
    </source>
</evidence>
<name>A0A0A9FB38_ARUDO</name>
<dbReference type="AlphaFoldDB" id="A0A0A9FB38"/>
<accession>A0A0A9FB38</accession>
<protein>
    <submittedName>
        <fullName evidence="1">Uncharacterized protein</fullName>
    </submittedName>
</protein>
<proteinExistence type="predicted"/>
<reference evidence="1" key="2">
    <citation type="journal article" date="2015" name="Data Brief">
        <title>Shoot transcriptome of the giant reed, Arundo donax.</title>
        <authorList>
            <person name="Barrero R.A."/>
            <person name="Guerrero F.D."/>
            <person name="Moolhuijzen P."/>
            <person name="Goolsby J.A."/>
            <person name="Tidwell J."/>
            <person name="Bellgard S.E."/>
            <person name="Bellgard M.I."/>
        </authorList>
    </citation>
    <scope>NUCLEOTIDE SEQUENCE</scope>
    <source>
        <tissue evidence="1">Shoot tissue taken approximately 20 cm above the soil surface</tissue>
    </source>
</reference>